<reference evidence="9" key="1">
    <citation type="journal article" date="2015" name="Nature">
        <title>rRNA introns, odd ribosomes, and small enigmatic genomes across a large radiation of phyla.</title>
        <authorList>
            <person name="Brown C.T."/>
            <person name="Hug L.A."/>
            <person name="Thomas B.C."/>
            <person name="Sharon I."/>
            <person name="Castelle C.J."/>
            <person name="Singh A."/>
            <person name="Wilkins M.J."/>
            <person name="Williams K.H."/>
            <person name="Banfield J.F."/>
        </authorList>
    </citation>
    <scope>NUCLEOTIDE SEQUENCE [LARGE SCALE GENOMIC DNA]</scope>
</reference>
<organism evidence="9 10">
    <name type="scientific">Candidatus Giovannonibacteria bacterium GW2011_GWF2_42_19</name>
    <dbReference type="NCBI Taxonomy" id="1618659"/>
    <lineage>
        <taxon>Bacteria</taxon>
        <taxon>Candidatus Giovannoniibacteriota</taxon>
    </lineage>
</organism>
<evidence type="ECO:0000313" key="9">
    <source>
        <dbReference type="EMBL" id="KKS47290.1"/>
    </source>
</evidence>
<dbReference type="STRING" id="1618659.UV11_C0017G0014"/>
<accession>A0A0G0ZEX3</accession>
<dbReference type="InterPro" id="IPR020070">
    <property type="entry name" value="Ribosomal_bL9_N"/>
</dbReference>
<keyword evidence="5 7" id="KW-0687">Ribonucleoprotein</keyword>
<dbReference type="Pfam" id="PF01281">
    <property type="entry name" value="Ribosomal_L9_N"/>
    <property type="match status" value="1"/>
</dbReference>
<dbReference type="Gene3D" id="3.10.430.100">
    <property type="entry name" value="Ribosomal protein L9, C-terminal domain"/>
    <property type="match status" value="1"/>
</dbReference>
<dbReference type="GO" id="GO:0005840">
    <property type="term" value="C:ribosome"/>
    <property type="evidence" value="ECO:0007669"/>
    <property type="project" value="UniProtKB-KW"/>
</dbReference>
<dbReference type="GO" id="GO:0019843">
    <property type="term" value="F:rRNA binding"/>
    <property type="evidence" value="ECO:0007669"/>
    <property type="project" value="UniProtKB-UniRule"/>
</dbReference>
<dbReference type="HAMAP" id="MF_00503">
    <property type="entry name" value="Ribosomal_bL9"/>
    <property type="match status" value="1"/>
</dbReference>
<keyword evidence="2 7" id="KW-0699">rRNA-binding</keyword>
<dbReference type="InterPro" id="IPR020069">
    <property type="entry name" value="Ribosomal_bL9_C"/>
</dbReference>
<dbReference type="PROSITE" id="PS00651">
    <property type="entry name" value="RIBOSOMAL_L9"/>
    <property type="match status" value="1"/>
</dbReference>
<proteinExistence type="inferred from homology"/>
<dbReference type="GO" id="GO:0003735">
    <property type="term" value="F:structural constituent of ribosome"/>
    <property type="evidence" value="ECO:0007669"/>
    <property type="project" value="InterPro"/>
</dbReference>
<dbReference type="SUPFAM" id="SSF55658">
    <property type="entry name" value="L9 N-domain-like"/>
    <property type="match status" value="1"/>
</dbReference>
<evidence type="ECO:0000256" key="3">
    <source>
        <dbReference type="ARBA" id="ARBA00022884"/>
    </source>
</evidence>
<dbReference type="Gene3D" id="3.40.5.10">
    <property type="entry name" value="Ribosomal protein L9, N-terminal domain"/>
    <property type="match status" value="1"/>
</dbReference>
<dbReference type="EMBL" id="LCDF01000017">
    <property type="protein sequence ID" value="KKS47290.1"/>
    <property type="molecule type" value="Genomic_DNA"/>
</dbReference>
<protein>
    <recommendedName>
        <fullName evidence="6 7">Large ribosomal subunit protein bL9</fullName>
    </recommendedName>
</protein>
<keyword evidence="3 7" id="KW-0694">RNA-binding</keyword>
<dbReference type="InterPro" id="IPR036791">
    <property type="entry name" value="Ribosomal_bL9_C_sf"/>
</dbReference>
<dbReference type="GO" id="GO:0006412">
    <property type="term" value="P:translation"/>
    <property type="evidence" value="ECO:0007669"/>
    <property type="project" value="UniProtKB-UniRule"/>
</dbReference>
<evidence type="ECO:0000256" key="4">
    <source>
        <dbReference type="ARBA" id="ARBA00022980"/>
    </source>
</evidence>
<comment type="function">
    <text evidence="7">Binds to the 23S rRNA.</text>
</comment>
<keyword evidence="4 7" id="KW-0689">Ribosomal protein</keyword>
<evidence type="ECO:0000256" key="2">
    <source>
        <dbReference type="ARBA" id="ARBA00022730"/>
    </source>
</evidence>
<comment type="caution">
    <text evidence="9">The sequence shown here is derived from an EMBL/GenBank/DDBJ whole genome shotgun (WGS) entry which is preliminary data.</text>
</comment>
<dbReference type="InterPro" id="IPR000244">
    <property type="entry name" value="Ribosomal_bL9"/>
</dbReference>
<dbReference type="NCBIfam" id="TIGR00158">
    <property type="entry name" value="L9"/>
    <property type="match status" value="1"/>
</dbReference>
<dbReference type="AlphaFoldDB" id="A0A0G0ZEX3"/>
<dbReference type="PATRIC" id="fig|1618659.3.peg.658"/>
<dbReference type="Proteomes" id="UP000034036">
    <property type="component" value="Unassembled WGS sequence"/>
</dbReference>
<feature type="domain" description="Ribosomal protein L9" evidence="8">
    <location>
        <begin position="22"/>
        <end position="49"/>
    </location>
</feature>
<dbReference type="InterPro" id="IPR036935">
    <property type="entry name" value="Ribosomal_bL9_N_sf"/>
</dbReference>
<dbReference type="GO" id="GO:1990904">
    <property type="term" value="C:ribonucleoprotein complex"/>
    <property type="evidence" value="ECO:0007669"/>
    <property type="project" value="UniProtKB-KW"/>
</dbReference>
<sequence>MCLRPISNGMKVILTKDVAKLGNAGEIKNVADGYARNFLLRLKFAELATPSKIAEAEKRAESREKDHARFKEKSGDELKKLAEEKIIFKRKANEKGHLYDGVGENEIISQLNQKGFNAITADWIELEKPIKEIGEFEVKIKTPSGEEGSLKIEVSPAK</sequence>
<evidence type="ECO:0000256" key="5">
    <source>
        <dbReference type="ARBA" id="ARBA00023274"/>
    </source>
</evidence>
<dbReference type="InterPro" id="IPR009027">
    <property type="entry name" value="Ribosomal_bL9/RNase_H1_N"/>
</dbReference>
<dbReference type="SUPFAM" id="SSF55653">
    <property type="entry name" value="Ribosomal protein L9 C-domain"/>
    <property type="match status" value="1"/>
</dbReference>
<dbReference type="PANTHER" id="PTHR21368">
    <property type="entry name" value="50S RIBOSOMAL PROTEIN L9"/>
    <property type="match status" value="1"/>
</dbReference>
<dbReference type="Pfam" id="PF03948">
    <property type="entry name" value="Ribosomal_L9_C"/>
    <property type="match status" value="1"/>
</dbReference>
<evidence type="ECO:0000256" key="7">
    <source>
        <dbReference type="HAMAP-Rule" id="MF_00503"/>
    </source>
</evidence>
<dbReference type="InterPro" id="IPR020594">
    <property type="entry name" value="Ribosomal_bL9_bac/chp"/>
</dbReference>
<evidence type="ECO:0000259" key="8">
    <source>
        <dbReference type="PROSITE" id="PS00651"/>
    </source>
</evidence>
<gene>
    <name evidence="7" type="primary">rplI</name>
    <name evidence="9" type="ORF">UV11_C0017G0014</name>
</gene>
<name>A0A0G0ZEX3_9BACT</name>
<evidence type="ECO:0000256" key="6">
    <source>
        <dbReference type="ARBA" id="ARBA00035292"/>
    </source>
</evidence>
<evidence type="ECO:0000313" key="10">
    <source>
        <dbReference type="Proteomes" id="UP000034036"/>
    </source>
</evidence>
<comment type="similarity">
    <text evidence="1 7">Belongs to the bacterial ribosomal protein bL9 family.</text>
</comment>
<evidence type="ECO:0000256" key="1">
    <source>
        <dbReference type="ARBA" id="ARBA00010605"/>
    </source>
</evidence>